<keyword evidence="3" id="KW-0274">FAD</keyword>
<evidence type="ECO:0000256" key="2">
    <source>
        <dbReference type="ARBA" id="ARBA00022630"/>
    </source>
</evidence>
<evidence type="ECO:0000256" key="1">
    <source>
        <dbReference type="ARBA" id="ARBA00010790"/>
    </source>
</evidence>
<sequence length="499" mass="54590">MRTDSADVVIVGSGMGGGTLAWGLARRGIKVLVVERGDYLPREPQNWSPTEVFKNRRYKPDERWLDEGGGEFRPGVHYLVGGNTKVYGASLPRLRECDFAEIKYPTGISRAWPFPYADIEPYYSQAESLYRVHGATGEDPTEPWRSQQFPYPALSHEPYIQGVIDRLGQQGVHPSATAMGVDLQPGGACIRCGTCDGFPCRVGAKSDSETCALEPALAGGFVRLLTNTRIDHLETGGTDQVVRLVGECAGEPIWITGGAYVLAAGAANTAALLLRSRDDRWPNGVGNSNDLVGRNYMMHNNTHLAAIDPRRRNDVVFQKTFAINDFYFDMGDGYPGGSIQLIGKVQGSMMKTHATRAPLPLLNEFSKRSLELLVMAEDLPSPQNRVSVTQSGQIAVRWKRTNYDRHELLLAETKRLLRQIGYLGVFEQRFTIDMNSHMCGTAVGGTDPAQSVVDGLGRSHEVANLFIADAAFFPSSGAQNPALTIAALALRMAAEVEWA</sequence>
<proteinExistence type="inferred from homology"/>
<dbReference type="AlphaFoldDB" id="A0A6J6ZMN1"/>
<evidence type="ECO:0000313" key="7">
    <source>
        <dbReference type="EMBL" id="CAB4821813.1"/>
    </source>
</evidence>
<evidence type="ECO:0000256" key="3">
    <source>
        <dbReference type="ARBA" id="ARBA00022827"/>
    </source>
</evidence>
<dbReference type="PANTHER" id="PTHR46056">
    <property type="entry name" value="LONG-CHAIN-ALCOHOL OXIDASE"/>
    <property type="match status" value="1"/>
</dbReference>
<name>A0A6J6ZMN1_9ZZZZ</name>
<feature type="domain" description="Glucose-methanol-choline oxidoreductase N-terminal" evidence="5">
    <location>
        <begin position="189"/>
        <end position="299"/>
    </location>
</feature>
<dbReference type="Pfam" id="PF00732">
    <property type="entry name" value="GMC_oxred_N"/>
    <property type="match status" value="1"/>
</dbReference>
<accession>A0A6J6ZMN1</accession>
<keyword evidence="2" id="KW-0285">Flavoprotein</keyword>
<protein>
    <submittedName>
        <fullName evidence="7">Unannotated protein</fullName>
    </submittedName>
</protein>
<comment type="similarity">
    <text evidence="1">Belongs to the GMC oxidoreductase family.</text>
</comment>
<keyword evidence="4" id="KW-0560">Oxidoreductase</keyword>
<dbReference type="InterPro" id="IPR007867">
    <property type="entry name" value="GMC_OxRtase_C"/>
</dbReference>
<organism evidence="7">
    <name type="scientific">freshwater metagenome</name>
    <dbReference type="NCBI Taxonomy" id="449393"/>
    <lineage>
        <taxon>unclassified sequences</taxon>
        <taxon>metagenomes</taxon>
        <taxon>ecological metagenomes</taxon>
    </lineage>
</organism>
<evidence type="ECO:0000259" key="5">
    <source>
        <dbReference type="Pfam" id="PF00732"/>
    </source>
</evidence>
<dbReference type="PANTHER" id="PTHR46056:SF12">
    <property type="entry name" value="LONG-CHAIN-ALCOHOL OXIDASE"/>
    <property type="match status" value="1"/>
</dbReference>
<evidence type="ECO:0000256" key="4">
    <source>
        <dbReference type="ARBA" id="ARBA00023002"/>
    </source>
</evidence>
<dbReference type="EMBL" id="CAFABK010000005">
    <property type="protein sequence ID" value="CAB4821813.1"/>
    <property type="molecule type" value="Genomic_DNA"/>
</dbReference>
<dbReference type="Pfam" id="PF13450">
    <property type="entry name" value="NAD_binding_8"/>
    <property type="match status" value="1"/>
</dbReference>
<dbReference type="InterPro" id="IPR036188">
    <property type="entry name" value="FAD/NAD-bd_sf"/>
</dbReference>
<dbReference type="InterPro" id="IPR000172">
    <property type="entry name" value="GMC_OxRdtase_N"/>
</dbReference>
<gene>
    <name evidence="7" type="ORF">UFOPK3204_00201</name>
</gene>
<feature type="domain" description="Glucose-methanol-choline oxidoreductase C-terminal" evidence="6">
    <location>
        <begin position="434"/>
        <end position="489"/>
    </location>
</feature>
<dbReference type="Gene3D" id="3.50.50.60">
    <property type="entry name" value="FAD/NAD(P)-binding domain"/>
    <property type="match status" value="2"/>
</dbReference>
<dbReference type="GO" id="GO:0016614">
    <property type="term" value="F:oxidoreductase activity, acting on CH-OH group of donors"/>
    <property type="evidence" value="ECO:0007669"/>
    <property type="project" value="InterPro"/>
</dbReference>
<dbReference type="SUPFAM" id="SSF51905">
    <property type="entry name" value="FAD/NAD(P)-binding domain"/>
    <property type="match status" value="1"/>
</dbReference>
<dbReference type="Pfam" id="PF05199">
    <property type="entry name" value="GMC_oxred_C"/>
    <property type="match status" value="1"/>
</dbReference>
<evidence type="ECO:0000259" key="6">
    <source>
        <dbReference type="Pfam" id="PF05199"/>
    </source>
</evidence>
<reference evidence="7" key="1">
    <citation type="submission" date="2020-05" db="EMBL/GenBank/DDBJ databases">
        <authorList>
            <person name="Chiriac C."/>
            <person name="Salcher M."/>
            <person name="Ghai R."/>
            <person name="Kavagutti S V."/>
        </authorList>
    </citation>
    <scope>NUCLEOTIDE SEQUENCE</scope>
</reference>
<dbReference type="GO" id="GO:0050660">
    <property type="term" value="F:flavin adenine dinucleotide binding"/>
    <property type="evidence" value="ECO:0007669"/>
    <property type="project" value="InterPro"/>
</dbReference>